<dbReference type="Pfam" id="PF08264">
    <property type="entry name" value="Anticodon_1"/>
    <property type="match status" value="1"/>
</dbReference>
<dbReference type="NCBIfam" id="TIGR00392">
    <property type="entry name" value="ileS"/>
    <property type="match status" value="1"/>
</dbReference>
<dbReference type="PRINTS" id="PR00984">
    <property type="entry name" value="TRNASYNTHILE"/>
</dbReference>
<keyword evidence="8 12" id="KW-0030">Aminoacyl-tRNA synthetase</keyword>
<dbReference type="GO" id="GO:0004822">
    <property type="term" value="F:isoleucine-tRNA ligase activity"/>
    <property type="evidence" value="ECO:0007669"/>
    <property type="project" value="UniProtKB-EC"/>
</dbReference>
<dbReference type="EMBL" id="FWEW01000400">
    <property type="protein sequence ID" value="SLM34741.1"/>
    <property type="molecule type" value="Genomic_DNA"/>
</dbReference>
<evidence type="ECO:0000256" key="10">
    <source>
        <dbReference type="ARBA" id="ARBA00048359"/>
    </source>
</evidence>
<dbReference type="EC" id="6.1.1.5" evidence="3"/>
<keyword evidence="5 12" id="KW-0547">Nucleotide-binding</keyword>
<dbReference type="FunFam" id="3.40.50.620:FF:000111">
    <property type="entry name" value="Mitochondrial isoleucyl-tRNA synthetase"/>
    <property type="match status" value="1"/>
</dbReference>
<dbReference type="InterPro" id="IPR050081">
    <property type="entry name" value="Ile-tRNA_ligase"/>
</dbReference>
<dbReference type="PANTHER" id="PTHR42765:SF1">
    <property type="entry name" value="ISOLEUCINE--TRNA LIGASE, MITOCHONDRIAL"/>
    <property type="match status" value="1"/>
</dbReference>
<evidence type="ECO:0000313" key="16">
    <source>
        <dbReference type="EMBL" id="SLM34741.1"/>
    </source>
</evidence>
<dbReference type="InterPro" id="IPR033708">
    <property type="entry name" value="Anticodon_Ile_BEm"/>
</dbReference>
<evidence type="ECO:0000256" key="3">
    <source>
        <dbReference type="ARBA" id="ARBA00013165"/>
    </source>
</evidence>
<dbReference type="SUPFAM" id="SSF47323">
    <property type="entry name" value="Anticodon-binding domain of a subclass of class I aminoacyl-tRNA synthetases"/>
    <property type="match status" value="1"/>
</dbReference>
<dbReference type="CDD" id="cd07960">
    <property type="entry name" value="Anticodon_Ia_Ile_BEm"/>
    <property type="match status" value="1"/>
</dbReference>
<keyword evidence="7 12" id="KW-0648">Protein biosynthesis</keyword>
<name>A0A1W5CV88_9LECA</name>
<evidence type="ECO:0000256" key="12">
    <source>
        <dbReference type="RuleBase" id="RU363035"/>
    </source>
</evidence>
<dbReference type="Pfam" id="PF00133">
    <property type="entry name" value="tRNA-synt_1"/>
    <property type="match status" value="1"/>
</dbReference>
<dbReference type="Proteomes" id="UP000192927">
    <property type="component" value="Unassembled WGS sequence"/>
</dbReference>
<keyword evidence="4 12" id="KW-0436">Ligase</keyword>
<dbReference type="GO" id="GO:0002161">
    <property type="term" value="F:aminoacyl-tRNA deacylase activity"/>
    <property type="evidence" value="ECO:0007669"/>
    <property type="project" value="InterPro"/>
</dbReference>
<comment type="similarity">
    <text evidence="2 12">Belongs to the class-I aminoacyl-tRNA synthetase family.</text>
</comment>
<keyword evidence="6 12" id="KW-0067">ATP-binding</keyword>
<organism evidence="16 17">
    <name type="scientific">Lasallia pustulata</name>
    <dbReference type="NCBI Taxonomy" id="136370"/>
    <lineage>
        <taxon>Eukaryota</taxon>
        <taxon>Fungi</taxon>
        <taxon>Dikarya</taxon>
        <taxon>Ascomycota</taxon>
        <taxon>Pezizomycotina</taxon>
        <taxon>Lecanoromycetes</taxon>
        <taxon>OSLEUM clade</taxon>
        <taxon>Umbilicariomycetidae</taxon>
        <taxon>Umbilicariales</taxon>
        <taxon>Umbilicariaceae</taxon>
        <taxon>Lasallia</taxon>
    </lineage>
</organism>
<evidence type="ECO:0000313" key="17">
    <source>
        <dbReference type="Proteomes" id="UP000192927"/>
    </source>
</evidence>
<dbReference type="Gene3D" id="1.10.730.20">
    <property type="match status" value="1"/>
</dbReference>
<dbReference type="HAMAP" id="MF_02002">
    <property type="entry name" value="Ile_tRNA_synth_type1"/>
    <property type="match status" value="1"/>
</dbReference>
<evidence type="ECO:0000256" key="11">
    <source>
        <dbReference type="ARBA" id="ARBA00068280"/>
    </source>
</evidence>
<evidence type="ECO:0000256" key="1">
    <source>
        <dbReference type="ARBA" id="ARBA00004173"/>
    </source>
</evidence>
<sequence>MPVPTRVLRASWSSTLFLPKSSLPARALPADQPRYLKQCTDDLYQRQRSNDLLVNCNTFILHDGPPYANGSLHVGHALNKILKDIICRFQVSQGKMVDYVPGWDCHGLPIELKALQQNKSLDSVGYNAQLSAVAVRGVARELAGRAVKTQKKGFKEWGVMADWDHAWKTMDKGFEIKQLGVFREMVDKGLIYRRYKPVYWSPSSRTALAEAELEYKNDHVSTAAYIKLPIATLPTALTDDPSVDVKKLGAVIWTTTPWTIPSNRAIAVRSDFEYAIVESPTYGQLLIAKSRVLTVENACKETFKTVVELIYGSDLIGASYRNPFHGSSSSPQRIIHADFVSADSGSGLVHLAPGHGMDDYEVCLKERVDAFAPLDDEGRFTRLAAPNHPDLLTGKEVLKDGYQAVLKYLANGGFVLASHKYRHKYPYDWRSKQPVIVRATEQWFADLGEIREAALQSLKGVTFIPETGRERLESFVKTRSEWCISRQRAWGIPIPALYDTRSGKALLTKESVTHIISVVEARGIDAWWTDAELDPEWTPPRLRERSDKTTYRRGKDTMDVWFDSGTSWTQIKSPKDSQSGHFADVYLEGTDQHRGWFQSSLLTHVAHQIASGVDKNSVKAPFKTLITHGFTLDQHGRKMSKSLGNVISPDEIMSGTLLPPMKRKKVNGEVITDSKPAYDGMGPDALRLWVASSDYTKDVVIGQPVLKAINNNLSKYRITFKLLLGLLKGYDPSGREHYWKRLHQIDQMVLWDLRVAIQKVNISYEDFEFHKAIQAINQFFNHDFSAVYMESIKDRLYADAAESESRETARSTLFYIFEHLTVMLGPVTPLLVEEVWAYTPKQLREHINYPLRRARHSRLDMLPMFSFNVPKYDPSDTPFLSQANEAVKYAQEVARSDKKMGSSLQSSVVLAVEEGATASDNQLLDIFQGYRAMLESLFVVSRLDVCAAGSVPAAVAEAEWTYRVPFEVYGLKATALVYAPQKEKCARCWKYTASVEVEKGTMLCGRCVSVVHGLRDQVPELFENKATWDVVAGAAAQLQSGGDARSST</sequence>
<dbReference type="PANTHER" id="PTHR42765">
    <property type="entry name" value="SOLEUCYL-TRNA SYNTHETASE"/>
    <property type="match status" value="1"/>
</dbReference>
<dbReference type="GO" id="GO:0006428">
    <property type="term" value="P:isoleucyl-tRNA aminoacylation"/>
    <property type="evidence" value="ECO:0007669"/>
    <property type="project" value="InterPro"/>
</dbReference>
<dbReference type="InterPro" id="IPR014729">
    <property type="entry name" value="Rossmann-like_a/b/a_fold"/>
</dbReference>
<keyword evidence="17" id="KW-1185">Reference proteome</keyword>
<feature type="domain" description="Zinc finger FPG/IleRS-type" evidence="14">
    <location>
        <begin position="983"/>
        <end position="1010"/>
    </location>
</feature>
<dbReference type="SUPFAM" id="SSF50677">
    <property type="entry name" value="ValRS/IleRS/LeuRS editing domain"/>
    <property type="match status" value="1"/>
</dbReference>
<evidence type="ECO:0000259" key="15">
    <source>
        <dbReference type="Pfam" id="PF08264"/>
    </source>
</evidence>
<dbReference type="PROSITE" id="PS00178">
    <property type="entry name" value="AA_TRNA_LIGASE_I"/>
    <property type="match status" value="1"/>
</dbReference>
<evidence type="ECO:0000259" key="13">
    <source>
        <dbReference type="Pfam" id="PF00133"/>
    </source>
</evidence>
<proteinExistence type="inferred from homology"/>
<dbReference type="InterPro" id="IPR009008">
    <property type="entry name" value="Val/Leu/Ile-tRNA-synth_edit"/>
</dbReference>
<feature type="domain" description="Aminoacyl-tRNA synthetase class Ia" evidence="13">
    <location>
        <begin position="41"/>
        <end position="700"/>
    </location>
</feature>
<dbReference type="GO" id="GO:0000049">
    <property type="term" value="F:tRNA binding"/>
    <property type="evidence" value="ECO:0007669"/>
    <property type="project" value="InterPro"/>
</dbReference>
<evidence type="ECO:0000256" key="8">
    <source>
        <dbReference type="ARBA" id="ARBA00023146"/>
    </source>
</evidence>
<reference evidence="17" key="1">
    <citation type="submission" date="2017-03" db="EMBL/GenBank/DDBJ databases">
        <authorList>
            <person name="Sharma R."/>
            <person name="Thines M."/>
        </authorList>
    </citation>
    <scope>NUCLEOTIDE SEQUENCE [LARGE SCALE GENOMIC DNA]</scope>
</reference>
<dbReference type="GO" id="GO:0005739">
    <property type="term" value="C:mitochondrion"/>
    <property type="evidence" value="ECO:0007669"/>
    <property type="project" value="UniProtKB-SubCell"/>
</dbReference>
<dbReference type="Gene3D" id="3.90.740.10">
    <property type="entry name" value="Valyl/Leucyl/Isoleucyl-tRNA synthetase, editing domain"/>
    <property type="match status" value="1"/>
</dbReference>
<feature type="domain" description="Methionyl/Valyl/Leucyl/Isoleucyl-tRNA synthetase anticodon-binding" evidence="15">
    <location>
        <begin position="746"/>
        <end position="905"/>
    </location>
</feature>
<dbReference type="InterPro" id="IPR010663">
    <property type="entry name" value="Znf_FPG/IleRS"/>
</dbReference>
<evidence type="ECO:0000256" key="4">
    <source>
        <dbReference type="ARBA" id="ARBA00022598"/>
    </source>
</evidence>
<evidence type="ECO:0000256" key="9">
    <source>
        <dbReference type="ARBA" id="ARBA00032665"/>
    </source>
</evidence>
<dbReference type="Gene3D" id="3.40.50.620">
    <property type="entry name" value="HUPs"/>
    <property type="match status" value="2"/>
</dbReference>
<dbReference type="Pfam" id="PF06827">
    <property type="entry name" value="zf-FPG_IleRS"/>
    <property type="match status" value="1"/>
</dbReference>
<dbReference type="InterPro" id="IPR002300">
    <property type="entry name" value="aa-tRNA-synth_Ia"/>
</dbReference>
<dbReference type="InterPro" id="IPR009080">
    <property type="entry name" value="tRNAsynth_Ia_anticodon-bd"/>
</dbReference>
<evidence type="ECO:0000256" key="7">
    <source>
        <dbReference type="ARBA" id="ARBA00022917"/>
    </source>
</evidence>
<comment type="catalytic activity">
    <reaction evidence="10">
        <text>tRNA(Ile) + L-isoleucine + ATP = L-isoleucyl-tRNA(Ile) + AMP + diphosphate</text>
        <dbReference type="Rhea" id="RHEA:11060"/>
        <dbReference type="Rhea" id="RHEA-COMP:9666"/>
        <dbReference type="Rhea" id="RHEA-COMP:9695"/>
        <dbReference type="ChEBI" id="CHEBI:30616"/>
        <dbReference type="ChEBI" id="CHEBI:33019"/>
        <dbReference type="ChEBI" id="CHEBI:58045"/>
        <dbReference type="ChEBI" id="CHEBI:78442"/>
        <dbReference type="ChEBI" id="CHEBI:78528"/>
        <dbReference type="ChEBI" id="CHEBI:456215"/>
        <dbReference type="EC" id="6.1.1.5"/>
    </reaction>
</comment>
<comment type="subcellular location">
    <subcellularLocation>
        <location evidence="1">Mitochondrion</location>
    </subcellularLocation>
</comment>
<evidence type="ECO:0000256" key="6">
    <source>
        <dbReference type="ARBA" id="ARBA00022840"/>
    </source>
</evidence>
<dbReference type="GO" id="GO:0032543">
    <property type="term" value="P:mitochondrial translation"/>
    <property type="evidence" value="ECO:0007669"/>
    <property type="project" value="TreeGrafter"/>
</dbReference>
<dbReference type="InterPro" id="IPR002301">
    <property type="entry name" value="Ile-tRNA-ligase"/>
</dbReference>
<dbReference type="InterPro" id="IPR013155">
    <property type="entry name" value="M/V/L/I-tRNA-synth_anticd-bd"/>
</dbReference>
<dbReference type="InterPro" id="IPR023585">
    <property type="entry name" value="Ile-tRNA-ligase_type1"/>
</dbReference>
<dbReference type="Gene3D" id="1.10.10.830">
    <property type="entry name" value="Ile-tRNA synthetase CP2 domain-like"/>
    <property type="match status" value="1"/>
</dbReference>
<evidence type="ECO:0000259" key="14">
    <source>
        <dbReference type="Pfam" id="PF06827"/>
    </source>
</evidence>
<dbReference type="InterPro" id="IPR001412">
    <property type="entry name" value="aa-tRNA-synth_I_CS"/>
</dbReference>
<evidence type="ECO:0000256" key="5">
    <source>
        <dbReference type="ARBA" id="ARBA00022741"/>
    </source>
</evidence>
<dbReference type="AlphaFoldDB" id="A0A1W5CV88"/>
<accession>A0A1W5CV88</accession>
<dbReference type="GO" id="GO:0005524">
    <property type="term" value="F:ATP binding"/>
    <property type="evidence" value="ECO:0007669"/>
    <property type="project" value="UniProtKB-KW"/>
</dbReference>
<dbReference type="SUPFAM" id="SSF52374">
    <property type="entry name" value="Nucleotidylyl transferase"/>
    <property type="match status" value="1"/>
</dbReference>
<protein>
    <recommendedName>
        <fullName evidence="11">Isoleucine--tRNA ligase, mitochondrial</fullName>
        <ecNumber evidence="3">6.1.1.5</ecNumber>
    </recommendedName>
    <alternativeName>
        <fullName evidence="9">Isoleucyl-tRNA synthetase</fullName>
    </alternativeName>
</protein>
<evidence type="ECO:0000256" key="2">
    <source>
        <dbReference type="ARBA" id="ARBA00005594"/>
    </source>
</evidence>